<feature type="binding site" evidence="4">
    <location>
        <position position="231"/>
    </location>
    <ligand>
        <name>substrate</name>
    </ligand>
</feature>
<dbReference type="AlphaFoldDB" id="A0A4R0MP85"/>
<feature type="binding site" evidence="4">
    <location>
        <position position="243"/>
    </location>
    <ligand>
        <name>substrate</name>
    </ligand>
</feature>
<dbReference type="Gene3D" id="1.50.10.10">
    <property type="match status" value="1"/>
</dbReference>
<sequence length="388" mass="44664">MNMKFINSIALLAGFLVMSCSSQRNIPSGEDAVKLAARNYQAYMRDYPDPTKYLRSIDNGKLKATSSSDWTSGFFPGNLWYLYRLTRDERWKDAASKWTAGIEKEKDNKGTHDLGFMMFNSIGLEYELTQNLRQKEALIKGAKSLASRFDPKVGAIKSWDSKPWNYPVIIDNMMNLEYLFWATKATGDSSYYKIAVQHADTDMKYRFRADNTTYHVLDFDAQTGKLLAKKTHQGYADGSCWARGQAWAIYGYTVMYRETRQKKYLDQAVLASSYFLSQTDKIADHIPYWDFNAPGIPDVPRDASAAAIAASAFIEMNKYTGEKGYYLSKAKELLRSLTSQKYLYHRSEYPYFLLDHSTGHHPKNSEIDVPIIYADYYLLEALWRLKQK</sequence>
<name>A0A4R0MP85_9SPHI</name>
<gene>
    <name evidence="5" type="ORF">EZ428_18395</name>
</gene>
<dbReference type="InterPro" id="IPR008928">
    <property type="entry name" value="6-hairpin_glycosidase_sf"/>
</dbReference>
<dbReference type="PANTHER" id="PTHR36845:SF1">
    <property type="entry name" value="HYDROLASE, PUTATIVE (AFU_ORTHOLOGUE AFUA_7G05090)-RELATED"/>
    <property type="match status" value="1"/>
</dbReference>
<comment type="caution">
    <text evidence="5">The sequence shown here is derived from an EMBL/GenBank/DDBJ whole genome shotgun (WGS) entry which is preliminary data.</text>
</comment>
<feature type="binding site" evidence="4">
    <location>
        <position position="171"/>
    </location>
    <ligand>
        <name>substrate</name>
    </ligand>
</feature>
<dbReference type="EMBL" id="SJSK01000005">
    <property type="protein sequence ID" value="TCC88610.1"/>
    <property type="molecule type" value="Genomic_DNA"/>
</dbReference>
<protein>
    <submittedName>
        <fullName evidence="5">Glucuronyl hydrolase</fullName>
    </submittedName>
</protein>
<evidence type="ECO:0000256" key="3">
    <source>
        <dbReference type="PIRSR" id="PIRSR610905-1"/>
    </source>
</evidence>
<dbReference type="PANTHER" id="PTHR36845">
    <property type="entry name" value="HYDROLASE, PUTATIVE (AFU_ORTHOLOGUE AFUA_7G05090)-RELATED"/>
    <property type="match status" value="1"/>
</dbReference>
<dbReference type="Proteomes" id="UP000292884">
    <property type="component" value="Unassembled WGS sequence"/>
</dbReference>
<keyword evidence="6" id="KW-1185">Reference proteome</keyword>
<evidence type="ECO:0000256" key="2">
    <source>
        <dbReference type="ARBA" id="ARBA00038358"/>
    </source>
</evidence>
<dbReference type="OrthoDB" id="428577at2"/>
<organism evidence="5 6">
    <name type="scientific">Pedobacter frigiditerrae</name>
    <dbReference type="NCBI Taxonomy" id="2530452"/>
    <lineage>
        <taxon>Bacteria</taxon>
        <taxon>Pseudomonadati</taxon>
        <taxon>Bacteroidota</taxon>
        <taxon>Sphingobacteriia</taxon>
        <taxon>Sphingobacteriales</taxon>
        <taxon>Sphingobacteriaceae</taxon>
        <taxon>Pedobacter</taxon>
    </lineage>
</organism>
<feature type="binding site" evidence="4">
    <location>
        <position position="247"/>
    </location>
    <ligand>
        <name>substrate</name>
    </ligand>
</feature>
<feature type="active site" description="Nucleophile" evidence="3">
    <location>
        <position position="113"/>
    </location>
</feature>
<accession>A0A4R0MP85</accession>
<evidence type="ECO:0000256" key="1">
    <source>
        <dbReference type="ARBA" id="ARBA00022801"/>
    </source>
</evidence>
<dbReference type="InterPro" id="IPR052369">
    <property type="entry name" value="UG_Glycosaminoglycan_Hydrolase"/>
</dbReference>
<comment type="similarity">
    <text evidence="2">Belongs to the glycosyl hydrolase 88 family.</text>
</comment>
<dbReference type="InterPro" id="IPR012341">
    <property type="entry name" value="6hp_glycosidase-like_sf"/>
</dbReference>
<dbReference type="SUPFAM" id="SSF48208">
    <property type="entry name" value="Six-hairpin glycosidases"/>
    <property type="match status" value="1"/>
</dbReference>
<feature type="binding site" evidence="4">
    <location>
        <position position="113"/>
    </location>
    <ligand>
        <name>substrate</name>
    </ligand>
</feature>
<dbReference type="InterPro" id="IPR010905">
    <property type="entry name" value="Glyco_hydro_88"/>
</dbReference>
<dbReference type="GO" id="GO:0000272">
    <property type="term" value="P:polysaccharide catabolic process"/>
    <property type="evidence" value="ECO:0007669"/>
    <property type="project" value="TreeGrafter"/>
</dbReference>
<proteinExistence type="inferred from homology"/>
<evidence type="ECO:0000313" key="6">
    <source>
        <dbReference type="Proteomes" id="UP000292884"/>
    </source>
</evidence>
<keyword evidence="1 5" id="KW-0378">Hydrolase</keyword>
<evidence type="ECO:0000256" key="4">
    <source>
        <dbReference type="PIRSR" id="PIRSR610905-2"/>
    </source>
</evidence>
<evidence type="ECO:0000313" key="5">
    <source>
        <dbReference type="EMBL" id="TCC88610.1"/>
    </source>
</evidence>
<dbReference type="Pfam" id="PF07470">
    <property type="entry name" value="Glyco_hydro_88"/>
    <property type="match status" value="1"/>
</dbReference>
<reference evidence="5 6" key="1">
    <citation type="submission" date="2019-02" db="EMBL/GenBank/DDBJ databases">
        <title>Pedobacter sp. RP-1-13 sp. nov., isolated from Arctic soil.</title>
        <authorList>
            <person name="Dahal R.H."/>
        </authorList>
    </citation>
    <scope>NUCLEOTIDE SEQUENCE [LARGE SCALE GENOMIC DNA]</scope>
    <source>
        <strain evidence="5 6">RP-1-13</strain>
    </source>
</reference>
<dbReference type="PROSITE" id="PS51257">
    <property type="entry name" value="PROKAR_LIPOPROTEIN"/>
    <property type="match status" value="1"/>
</dbReference>
<dbReference type="GO" id="GO:0052757">
    <property type="term" value="F:chondroitin hydrolase activity"/>
    <property type="evidence" value="ECO:0007669"/>
    <property type="project" value="TreeGrafter"/>
</dbReference>
<feature type="active site" description="Proton donor" evidence="3">
    <location>
        <position position="171"/>
    </location>
</feature>